<dbReference type="Proteomes" id="UP000002051">
    <property type="component" value="Unassembled WGS sequence"/>
</dbReference>
<evidence type="ECO:0000313" key="4">
    <source>
        <dbReference type="Proteomes" id="UP000002051"/>
    </source>
</evidence>
<evidence type="ECO:0000313" key="2">
    <source>
        <dbReference type="EMBL" id="KEH22033.1"/>
    </source>
</evidence>
<dbReference type="Gene3D" id="3.60.40.10">
    <property type="entry name" value="PPM-type phosphatase domain"/>
    <property type="match status" value="1"/>
</dbReference>
<dbReference type="InterPro" id="IPR001932">
    <property type="entry name" value="PPM-type_phosphatase-like_dom"/>
</dbReference>
<reference evidence="3" key="3">
    <citation type="submission" date="2015-04" db="UniProtKB">
        <authorList>
            <consortium name="EnsemblPlants"/>
        </authorList>
    </citation>
    <scope>IDENTIFICATION</scope>
    <source>
        <strain evidence="3">cv. Jemalong A17</strain>
    </source>
</reference>
<dbReference type="PROSITE" id="PS51746">
    <property type="entry name" value="PPM_2"/>
    <property type="match status" value="1"/>
</dbReference>
<gene>
    <name evidence="3" type="primary">25497831</name>
    <name evidence="2" type="ordered locus">MTR_7g029240</name>
</gene>
<name>A0A072TYV1_MEDTR</name>
<protein>
    <submittedName>
        <fullName evidence="2">Protein phosphatase 2C family protein</fullName>
    </submittedName>
</protein>
<dbReference type="EMBL" id="CM001223">
    <property type="protein sequence ID" value="KEH22033.1"/>
    <property type="molecule type" value="Genomic_DNA"/>
</dbReference>
<dbReference type="CDD" id="cd00143">
    <property type="entry name" value="PP2Cc"/>
    <property type="match status" value="1"/>
</dbReference>
<sequence length="426" mass="46613">MSRKELSKISPSPVSLATLLDRELREEKGEKRFVKYGEESMTKKGEDYGLIKTCCHRVPGDPSTAFSVFAIFDGHSGISAAVYAKENLLNNVLKEIPKDIISSSRDAWLHALPRALVAGFVKTDMDFQSIKGEMSGTTATFVVVDESIVTVASVGDSRCILVDNKGGGVVSILTVDHRLEDNVEERERVIASGGEVKRQDYRGGPLRVWPGGLCLSRSIGDADLGKYIVPIPHVKQVKLLSNGGNGRLIIASDGVWDALSNEMAAAACRGVAAEFAAKLVVEEAIISKGLRDDTSCIVVDIPSDHLPVLQRNSTTQKKLHNLLKPLLFPFRKKSKKNSTNKATSKVGVVVEDLFEEGSVFIERFGNDFSLNNNSDQIFSCAICQVDQRPGNGISRPLNSPLEVPFFCTNCRKKKVIMEGKRPMVYQ</sequence>
<evidence type="ECO:0000313" key="3">
    <source>
        <dbReference type="EnsemblPlants" id="KEH22033"/>
    </source>
</evidence>
<dbReference type="SMART" id="SM00332">
    <property type="entry name" value="PP2Cc"/>
    <property type="match status" value="1"/>
</dbReference>
<evidence type="ECO:0000259" key="1">
    <source>
        <dbReference type="PROSITE" id="PS51746"/>
    </source>
</evidence>
<dbReference type="GO" id="GO:1902531">
    <property type="term" value="P:regulation of intracellular signal transduction"/>
    <property type="evidence" value="ECO:0000318"/>
    <property type="project" value="GO_Central"/>
</dbReference>
<dbReference type="InterPro" id="IPR036457">
    <property type="entry name" value="PPM-type-like_dom_sf"/>
</dbReference>
<organism evidence="2 4">
    <name type="scientific">Medicago truncatula</name>
    <name type="common">Barrel medic</name>
    <name type="synonym">Medicago tribuloides</name>
    <dbReference type="NCBI Taxonomy" id="3880"/>
    <lineage>
        <taxon>Eukaryota</taxon>
        <taxon>Viridiplantae</taxon>
        <taxon>Streptophyta</taxon>
        <taxon>Embryophyta</taxon>
        <taxon>Tracheophyta</taxon>
        <taxon>Spermatophyta</taxon>
        <taxon>Magnoliopsida</taxon>
        <taxon>eudicotyledons</taxon>
        <taxon>Gunneridae</taxon>
        <taxon>Pentapetalae</taxon>
        <taxon>rosids</taxon>
        <taxon>fabids</taxon>
        <taxon>Fabales</taxon>
        <taxon>Fabaceae</taxon>
        <taxon>Papilionoideae</taxon>
        <taxon>50 kb inversion clade</taxon>
        <taxon>NPAAA clade</taxon>
        <taxon>Hologalegina</taxon>
        <taxon>IRL clade</taxon>
        <taxon>Trifolieae</taxon>
        <taxon>Medicago</taxon>
    </lineage>
</organism>
<dbReference type="OrthoDB" id="10264738at2759"/>
<dbReference type="AlphaFoldDB" id="A0A072TYV1"/>
<reference evidence="2 4" key="1">
    <citation type="journal article" date="2011" name="Nature">
        <title>The Medicago genome provides insight into the evolution of rhizobial symbioses.</title>
        <authorList>
            <person name="Young N.D."/>
            <person name="Debelle F."/>
            <person name="Oldroyd G.E."/>
            <person name="Geurts R."/>
            <person name="Cannon S.B."/>
            <person name="Udvardi M.K."/>
            <person name="Benedito V.A."/>
            <person name="Mayer K.F."/>
            <person name="Gouzy J."/>
            <person name="Schoof H."/>
            <person name="Van de Peer Y."/>
            <person name="Proost S."/>
            <person name="Cook D.R."/>
            <person name="Meyers B.C."/>
            <person name="Spannagl M."/>
            <person name="Cheung F."/>
            <person name="De Mita S."/>
            <person name="Krishnakumar V."/>
            <person name="Gundlach H."/>
            <person name="Zhou S."/>
            <person name="Mudge J."/>
            <person name="Bharti A.K."/>
            <person name="Murray J.D."/>
            <person name="Naoumkina M.A."/>
            <person name="Rosen B."/>
            <person name="Silverstein K.A."/>
            <person name="Tang H."/>
            <person name="Rombauts S."/>
            <person name="Zhao P.X."/>
            <person name="Zhou P."/>
            <person name="Barbe V."/>
            <person name="Bardou P."/>
            <person name="Bechner M."/>
            <person name="Bellec A."/>
            <person name="Berger A."/>
            <person name="Berges H."/>
            <person name="Bidwell S."/>
            <person name="Bisseling T."/>
            <person name="Choisne N."/>
            <person name="Couloux A."/>
            <person name="Denny R."/>
            <person name="Deshpande S."/>
            <person name="Dai X."/>
            <person name="Doyle J.J."/>
            <person name="Dudez A.M."/>
            <person name="Farmer A.D."/>
            <person name="Fouteau S."/>
            <person name="Franken C."/>
            <person name="Gibelin C."/>
            <person name="Gish J."/>
            <person name="Goldstein S."/>
            <person name="Gonzalez A.J."/>
            <person name="Green P.J."/>
            <person name="Hallab A."/>
            <person name="Hartog M."/>
            <person name="Hua A."/>
            <person name="Humphray S.J."/>
            <person name="Jeong D.H."/>
            <person name="Jing Y."/>
            <person name="Jocker A."/>
            <person name="Kenton S.M."/>
            <person name="Kim D.J."/>
            <person name="Klee K."/>
            <person name="Lai H."/>
            <person name="Lang C."/>
            <person name="Lin S."/>
            <person name="Macmil S.L."/>
            <person name="Magdelenat G."/>
            <person name="Matthews L."/>
            <person name="McCorrison J."/>
            <person name="Monaghan E.L."/>
            <person name="Mun J.H."/>
            <person name="Najar F.Z."/>
            <person name="Nicholson C."/>
            <person name="Noirot C."/>
            <person name="O'Bleness M."/>
            <person name="Paule C.R."/>
            <person name="Poulain J."/>
            <person name="Prion F."/>
            <person name="Qin B."/>
            <person name="Qu C."/>
            <person name="Retzel E.F."/>
            <person name="Riddle C."/>
            <person name="Sallet E."/>
            <person name="Samain S."/>
            <person name="Samson N."/>
            <person name="Sanders I."/>
            <person name="Saurat O."/>
            <person name="Scarpelli C."/>
            <person name="Schiex T."/>
            <person name="Segurens B."/>
            <person name="Severin A.J."/>
            <person name="Sherrier D.J."/>
            <person name="Shi R."/>
            <person name="Sims S."/>
            <person name="Singer S.R."/>
            <person name="Sinharoy S."/>
            <person name="Sterck L."/>
            <person name="Viollet A."/>
            <person name="Wang B.B."/>
            <person name="Wang K."/>
            <person name="Wang M."/>
            <person name="Wang X."/>
            <person name="Warfsmann J."/>
            <person name="Weissenbach J."/>
            <person name="White D.D."/>
            <person name="White J.D."/>
            <person name="Wiley G.B."/>
            <person name="Wincker P."/>
            <person name="Xing Y."/>
            <person name="Yang L."/>
            <person name="Yao Z."/>
            <person name="Ying F."/>
            <person name="Zhai J."/>
            <person name="Zhou L."/>
            <person name="Zuber A."/>
            <person name="Denarie J."/>
            <person name="Dixon R.A."/>
            <person name="May G.D."/>
            <person name="Schwartz D.C."/>
            <person name="Rogers J."/>
            <person name="Quetier F."/>
            <person name="Town C.D."/>
            <person name="Roe B.A."/>
        </authorList>
    </citation>
    <scope>NUCLEOTIDE SEQUENCE [LARGE SCALE GENOMIC DNA]</scope>
    <source>
        <strain evidence="2">A17</strain>
        <strain evidence="3 4">cv. Jemalong A17</strain>
    </source>
</reference>
<dbReference type="InterPro" id="IPR015655">
    <property type="entry name" value="PP2C"/>
</dbReference>
<proteinExistence type="predicted"/>
<dbReference type="STRING" id="3880.A0A072TYV1"/>
<dbReference type="GO" id="GO:0004722">
    <property type="term" value="F:protein serine/threonine phosphatase activity"/>
    <property type="evidence" value="ECO:0000318"/>
    <property type="project" value="GO_Central"/>
</dbReference>
<reference evidence="2 4" key="2">
    <citation type="journal article" date="2014" name="BMC Genomics">
        <title>An improved genome release (version Mt4.0) for the model legume Medicago truncatula.</title>
        <authorList>
            <person name="Tang H."/>
            <person name="Krishnakumar V."/>
            <person name="Bidwell S."/>
            <person name="Rosen B."/>
            <person name="Chan A."/>
            <person name="Zhou S."/>
            <person name="Gentzbittel L."/>
            <person name="Childs K.L."/>
            <person name="Yandell M."/>
            <person name="Gundlach H."/>
            <person name="Mayer K.F."/>
            <person name="Schwartz D.C."/>
            <person name="Town C.D."/>
        </authorList>
    </citation>
    <scope>GENOME REANNOTATION</scope>
    <source>
        <strain evidence="2">A17</strain>
        <strain evidence="3 4">cv. Jemalong A17</strain>
    </source>
</reference>
<dbReference type="SMART" id="SM00331">
    <property type="entry name" value="PP2C_SIG"/>
    <property type="match status" value="1"/>
</dbReference>
<keyword evidence="4" id="KW-1185">Reference proteome</keyword>
<feature type="domain" description="PPM-type phosphatase" evidence="1">
    <location>
        <begin position="47"/>
        <end position="301"/>
    </location>
</feature>
<dbReference type="PANTHER" id="PTHR47992">
    <property type="entry name" value="PROTEIN PHOSPHATASE"/>
    <property type="match status" value="1"/>
</dbReference>
<dbReference type="Pfam" id="PF00481">
    <property type="entry name" value="PP2C"/>
    <property type="match status" value="1"/>
</dbReference>
<dbReference type="HOGENOM" id="CLU_013173_3_1_1"/>
<accession>A0A072TYV1</accession>
<dbReference type="EnsemblPlants" id="KEH22033">
    <property type="protein sequence ID" value="KEH22033"/>
    <property type="gene ID" value="MTR_7g029240"/>
</dbReference>
<dbReference type="KEGG" id="mtr:25497831"/>
<dbReference type="SUPFAM" id="SSF81606">
    <property type="entry name" value="PP2C-like"/>
    <property type="match status" value="1"/>
</dbReference>